<dbReference type="EMBL" id="LJZO01000005">
    <property type="protein sequence ID" value="ROW02170.1"/>
    <property type="molecule type" value="Genomic_DNA"/>
</dbReference>
<name>A0A423WFK4_CYTCH</name>
<dbReference type="OrthoDB" id="5210863at2759"/>
<dbReference type="Proteomes" id="UP000284375">
    <property type="component" value="Unassembled WGS sequence"/>
</dbReference>
<proteinExistence type="predicted"/>
<comment type="caution">
    <text evidence="1">The sequence shown here is derived from an EMBL/GenBank/DDBJ whole genome shotgun (WGS) entry which is preliminary data.</text>
</comment>
<accession>A0A423WFK4</accession>
<evidence type="ECO:0000313" key="1">
    <source>
        <dbReference type="EMBL" id="ROW02170.1"/>
    </source>
</evidence>
<reference evidence="1 2" key="1">
    <citation type="submission" date="2015-09" db="EMBL/GenBank/DDBJ databases">
        <title>Host preference determinants of Valsa canker pathogens revealed by comparative genomics.</title>
        <authorList>
            <person name="Yin Z."/>
            <person name="Huang L."/>
        </authorList>
    </citation>
    <scope>NUCLEOTIDE SEQUENCE [LARGE SCALE GENOMIC DNA]</scope>
    <source>
        <strain evidence="1 2">YSFL</strain>
    </source>
</reference>
<dbReference type="AlphaFoldDB" id="A0A423WFK4"/>
<evidence type="ECO:0000313" key="2">
    <source>
        <dbReference type="Proteomes" id="UP000284375"/>
    </source>
</evidence>
<gene>
    <name evidence="1" type="ORF">VSDG_02328</name>
</gene>
<organism evidence="1 2">
    <name type="scientific">Cytospora chrysosperma</name>
    <name type="common">Cytospora canker fungus</name>
    <name type="synonym">Sphaeria chrysosperma</name>
    <dbReference type="NCBI Taxonomy" id="252740"/>
    <lineage>
        <taxon>Eukaryota</taxon>
        <taxon>Fungi</taxon>
        <taxon>Dikarya</taxon>
        <taxon>Ascomycota</taxon>
        <taxon>Pezizomycotina</taxon>
        <taxon>Sordariomycetes</taxon>
        <taxon>Sordariomycetidae</taxon>
        <taxon>Diaporthales</taxon>
        <taxon>Cytosporaceae</taxon>
        <taxon>Cytospora</taxon>
    </lineage>
</organism>
<keyword evidence="2" id="KW-1185">Reference proteome</keyword>
<sequence length="571" mass="64666">MEKLWTPEQLRELMPRVLARWPGAAALLRSRSVQESLRLATGSVVSTFEKLPGEIVMLFAEHLEPTNIQPYLDEASMRKYKDAQNDLRNLGLVSRTMRDAVRPYLYRGIIVDNSDTLVLLVRTLAEHREGLGQHTKRLVLQVPFDKKDENFREPDLSIFRRSKDEELSSLVMFKNFKVSDGHTWWDLGKLYFYILKWTANLKKLSLAMPSPRRPGFPATVLYMSFWEEFYRASKNPANLPLLFLSKLTSVRLLGSEKYTDGQIDTDHCRRVFDISSVRKLVCYRDNGMWFDLRPTRLTNFQFRNLTTIKLLQSACTPLHIIDICTRFPCLQSLCVSTDSLMATKRMSDPSIISNGVYLSDSLAKLPDLKRLELDLHYSSDFSHLLGPRGVLNLQALSGLQAVRVPLHFLVEKQTGKKHIVAHPLEVLPSSLSRLILSADLKCVIHWRAAGASNSSVPGLVGPHASGESPGSHYQSRIAVLQFLECVSSFIPDYFTQLEEVTYIYGVEAQLNSDAGDSSVGALARPYQEAIRVLSPQVDMDGSTTRFGILSEAFDRIGVRFTAAEERVKHEE</sequence>
<protein>
    <submittedName>
        <fullName evidence="1">Uncharacterized protein</fullName>
    </submittedName>
</protein>